<keyword evidence="4" id="KW-1185">Reference proteome</keyword>
<comment type="caution">
    <text evidence="3">The sequence shown here is derived from an EMBL/GenBank/DDBJ whole genome shotgun (WGS) entry which is preliminary data.</text>
</comment>
<reference evidence="3 4" key="1">
    <citation type="submission" date="2024-05" db="EMBL/GenBank/DDBJ databases">
        <title>Roseateles sp. DJS-2-20 16S ribosomal RNA gene Genome sequencing and assembly.</title>
        <authorList>
            <person name="Woo H."/>
        </authorList>
    </citation>
    <scope>NUCLEOTIDE SEQUENCE [LARGE SCALE GENOMIC DNA]</scope>
    <source>
        <strain evidence="3 4">DJS-2-20</strain>
    </source>
</reference>
<dbReference type="RefSeq" id="WP_347706466.1">
    <property type="nucleotide sequence ID" value="NZ_JBDPZD010000009.1"/>
</dbReference>
<dbReference type="Gene3D" id="2.60.40.2390">
    <property type="match status" value="1"/>
</dbReference>
<dbReference type="Proteomes" id="UP001495147">
    <property type="component" value="Unassembled WGS sequence"/>
</dbReference>
<feature type="chain" id="PRO_5047457554" evidence="1">
    <location>
        <begin position="23"/>
        <end position="175"/>
    </location>
</feature>
<evidence type="ECO:0000259" key="2">
    <source>
        <dbReference type="Pfam" id="PF12975"/>
    </source>
</evidence>
<dbReference type="InterPro" id="IPR024331">
    <property type="entry name" value="DUF3859"/>
</dbReference>
<evidence type="ECO:0000313" key="4">
    <source>
        <dbReference type="Proteomes" id="UP001495147"/>
    </source>
</evidence>
<feature type="domain" description="DUF3859" evidence="2">
    <location>
        <begin position="55"/>
        <end position="173"/>
    </location>
</feature>
<gene>
    <name evidence="3" type="ORF">ABDJ85_19440</name>
</gene>
<feature type="signal peptide" evidence="1">
    <location>
        <begin position="1"/>
        <end position="22"/>
    </location>
</feature>
<dbReference type="Pfam" id="PF12975">
    <property type="entry name" value="DUF3859"/>
    <property type="match status" value="1"/>
</dbReference>
<sequence>MHKFVRLLASFALATFISSAVAAPRGAERTTVGELTFVVTEVGQYETVGDVVDVPQPNTAAGKMSEHEKIRLVRAGNQIPAKKGNAFGFRYRVEGKRDGPMTGAEMHVVHPPMQGVDGRIHTTTTASIDLYFESGVAEEDIIYMLSEDFEVLPGTWILQIRFDGKVAASRTFELR</sequence>
<dbReference type="EMBL" id="JBDPZD010000009">
    <property type="protein sequence ID" value="MEO3693653.1"/>
    <property type="molecule type" value="Genomic_DNA"/>
</dbReference>
<name>A0ABV0G7E0_9BURK</name>
<accession>A0ABV0G7E0</accession>
<proteinExistence type="predicted"/>
<evidence type="ECO:0000256" key="1">
    <source>
        <dbReference type="SAM" id="SignalP"/>
    </source>
</evidence>
<organism evidence="3 4">
    <name type="scientific">Roseateles paludis</name>
    <dbReference type="NCBI Taxonomy" id="3145238"/>
    <lineage>
        <taxon>Bacteria</taxon>
        <taxon>Pseudomonadati</taxon>
        <taxon>Pseudomonadota</taxon>
        <taxon>Betaproteobacteria</taxon>
        <taxon>Burkholderiales</taxon>
        <taxon>Sphaerotilaceae</taxon>
        <taxon>Roseateles</taxon>
    </lineage>
</organism>
<keyword evidence="1" id="KW-0732">Signal</keyword>
<protein>
    <submittedName>
        <fullName evidence="3">DUF3859 domain-containing protein</fullName>
    </submittedName>
</protein>
<evidence type="ECO:0000313" key="3">
    <source>
        <dbReference type="EMBL" id="MEO3693653.1"/>
    </source>
</evidence>